<evidence type="ECO:0000313" key="20">
    <source>
        <dbReference type="EMBL" id="QIX58485.1"/>
    </source>
</evidence>
<dbReference type="Proteomes" id="UP000503169">
    <property type="component" value="Chromosome"/>
</dbReference>
<evidence type="ECO:0000313" key="23">
    <source>
        <dbReference type="Proteomes" id="UP000503169"/>
    </source>
</evidence>
<dbReference type="PANTHER" id="PTHR33498">
    <property type="entry name" value="TRANSPOSASE FOR INSERTION SEQUENCE ELEMENT IS1557"/>
    <property type="match status" value="1"/>
</dbReference>
<evidence type="ECO:0000313" key="3">
    <source>
        <dbReference type="EMBL" id="AOR73616.1"/>
    </source>
</evidence>
<dbReference type="EMBL" id="CP019030">
    <property type="protein sequence ID" value="APU45040.1"/>
    <property type="molecule type" value="Genomic_DNA"/>
</dbReference>
<dbReference type="InterPro" id="IPR029261">
    <property type="entry name" value="Transposase_Znf"/>
</dbReference>
<dbReference type="EMBL" id="CP019030">
    <property type="protein sequence ID" value="APU45912.1"/>
    <property type="molecule type" value="Genomic_DNA"/>
</dbReference>
<dbReference type="EMBL" id="CP019030">
    <property type="protein sequence ID" value="APU45556.1"/>
    <property type="molecule type" value="Genomic_DNA"/>
</dbReference>
<dbReference type="GeneID" id="83715036"/>
<feature type="domain" description="Transposase IS204/IS1001/IS1096/IS1165 zinc-finger" evidence="2">
    <location>
        <begin position="43"/>
        <end position="89"/>
    </location>
</feature>
<evidence type="ECO:0000313" key="11">
    <source>
        <dbReference type="EMBL" id="APU45912.1"/>
    </source>
</evidence>
<evidence type="ECO:0000313" key="19">
    <source>
        <dbReference type="EMBL" id="QIX57732.1"/>
    </source>
</evidence>
<dbReference type="EMBL" id="CP050919">
    <property type="protein sequence ID" value="QIX57732.1"/>
    <property type="molecule type" value="Genomic_DNA"/>
</dbReference>
<evidence type="ECO:0000313" key="13">
    <source>
        <dbReference type="EMBL" id="APU46318.1"/>
    </source>
</evidence>
<sequence length="428" mass="49353">MTDYIKNILQIKDPNLHFTDVVFENNDGWETQVFIGTVSLKLDRCPHCGFADTFIKNGHSYQTIKYLSINESCPTMLRIGKQRLRCKNCQDSFMAKTNVVDKYCSIAKAVKHKALTMLESNVSQKDVSKFTGVSPSTIGRLLDSDQALLRFNSRTLPTNIAIDEFRGPQGKYCFIIVDNDTSQIYQILPDRLKSSITHYFDRFSLKERKRVKSVSTDLNSYYQGLVRRYFPNAKLVVDRFHIVSMLTRAFNQVRVAVMKQFDPNTREYRALKNSWRLYLLKSTSLNYTKEYYDRHLRQKVTMAERVGIGLDLDPQLAAGYELLQGAMTALEEHDVDQLMDLLFTKWDVPAPFQTVLKTLRKNSEGVYNATVLPYSNGRVEGINRMIKLIQRTAYGFTNFGHFIARIRLHQMGTEAEKRRRQVQAPAAA</sequence>
<proteinExistence type="predicted"/>
<dbReference type="EMBL" id="CP019030">
    <property type="protein sequence ID" value="APU46884.1"/>
    <property type="molecule type" value="Genomic_DNA"/>
</dbReference>
<organism evidence="4 21">
    <name type="scientific">Limosilactobacillus fermentum</name>
    <name type="common">Lactobacillus fermentum</name>
    <dbReference type="NCBI Taxonomy" id="1613"/>
    <lineage>
        <taxon>Bacteria</taxon>
        <taxon>Bacillati</taxon>
        <taxon>Bacillota</taxon>
        <taxon>Bacilli</taxon>
        <taxon>Lactobacillales</taxon>
        <taxon>Lactobacillaceae</taxon>
        <taxon>Limosilactobacillus</taxon>
    </lineage>
</organism>
<dbReference type="EMBL" id="CP019030">
    <property type="protein sequence ID" value="APU46205.1"/>
    <property type="molecule type" value="Genomic_DNA"/>
</dbReference>
<evidence type="ECO:0000313" key="18">
    <source>
        <dbReference type="EMBL" id="APU46884.1"/>
    </source>
</evidence>
<dbReference type="EMBL" id="CP019030">
    <property type="protein sequence ID" value="APU45550.1"/>
    <property type="molecule type" value="Genomic_DNA"/>
</dbReference>
<protein>
    <submittedName>
        <fullName evidence="5 19">ISL3 family transposase</fullName>
    </submittedName>
    <submittedName>
        <fullName evidence="4">Transposase</fullName>
    </submittedName>
</protein>
<reference evidence="19 23" key="3">
    <citation type="submission" date="2020-04" db="EMBL/GenBank/DDBJ databases">
        <title>Novel strain L. Fermentum HFD1 producer antibacterial peptides.</title>
        <authorList>
            <person name="Ozhegov G.D."/>
            <person name="Pavlova A.S."/>
            <person name="Zhuravleva D.E."/>
            <person name="Gogoleva N.V."/>
            <person name="Shagimardanova E.I."/>
            <person name="Markelova M.I."/>
            <person name="Yarullina D.R."/>
            <person name="Kayumov A.R."/>
        </authorList>
    </citation>
    <scope>NUCLEOTIDE SEQUENCE [LARGE SCALE GENOMIC DNA]</scope>
    <source>
        <strain evidence="19 23">HFD1</strain>
    </source>
</reference>
<dbReference type="EMBL" id="CP050919">
    <property type="protein sequence ID" value="QIX58485.1"/>
    <property type="molecule type" value="Genomic_DNA"/>
</dbReference>
<evidence type="ECO:0000313" key="12">
    <source>
        <dbReference type="EMBL" id="APU46205.1"/>
    </source>
</evidence>
<dbReference type="EMBL" id="CP019030">
    <property type="protein sequence ID" value="APU45431.1"/>
    <property type="molecule type" value="Genomic_DNA"/>
</dbReference>
<gene>
    <name evidence="5" type="ORF">BUW47_00515</name>
    <name evidence="6" type="ORF">BUW47_02780</name>
    <name evidence="7" type="ORF">BUW47_03425</name>
    <name evidence="8" type="ORF">BUW47_03455</name>
    <name evidence="9" type="ORF">BUW47_04760</name>
    <name evidence="10" type="ORF">BUW47_05360</name>
    <name evidence="11" type="ORF">BUW47_05490</name>
    <name evidence="12" type="ORF">BUW47_07125</name>
    <name evidence="13" type="ORF">BUW47_07780</name>
    <name evidence="14" type="ORF">BUW47_08935</name>
    <name evidence="15" type="ORF">BUW47_09880</name>
    <name evidence="16" type="ORF">BUW47_10510</name>
    <name evidence="17" type="ORF">BUW47_10660</name>
    <name evidence="18" type="ORF">BUW47_11010</name>
    <name evidence="19" type="ORF">HCY95_00126</name>
    <name evidence="20" type="ORF">HCY95_00921</name>
    <name evidence="3" type="ORF">LACFE_CDS0136</name>
    <name evidence="4" type="ORF">LACFE_CDS0814</name>
</gene>
<evidence type="ECO:0000313" key="9">
    <source>
        <dbReference type="EMBL" id="APU45781.1"/>
    </source>
</evidence>
<evidence type="ECO:0000313" key="6">
    <source>
        <dbReference type="EMBL" id="APU45431.1"/>
    </source>
</evidence>
<evidence type="ECO:0000313" key="16">
    <source>
        <dbReference type="EMBL" id="APU46793.1"/>
    </source>
</evidence>
<evidence type="ECO:0000313" key="7">
    <source>
        <dbReference type="EMBL" id="APU45550.1"/>
    </source>
</evidence>
<dbReference type="Pfam" id="PF01610">
    <property type="entry name" value="DDE_Tnp_ISL3"/>
    <property type="match status" value="1"/>
</dbReference>
<dbReference type="AlphaFoldDB" id="A0A0G9GGT5"/>
<evidence type="ECO:0000313" key="10">
    <source>
        <dbReference type="EMBL" id="APU45888.1"/>
    </source>
</evidence>
<evidence type="ECO:0000313" key="21">
    <source>
        <dbReference type="Proteomes" id="UP000094714"/>
    </source>
</evidence>
<evidence type="ECO:0000313" key="14">
    <source>
        <dbReference type="EMBL" id="APU46526.1"/>
    </source>
</evidence>
<dbReference type="InterPro" id="IPR002560">
    <property type="entry name" value="Transposase_DDE"/>
</dbReference>
<accession>A0A0G9GGT5</accession>
<evidence type="ECO:0000259" key="1">
    <source>
        <dbReference type="Pfam" id="PF01610"/>
    </source>
</evidence>
<dbReference type="OrthoDB" id="6197054at2"/>
<dbReference type="Proteomes" id="UP000094714">
    <property type="component" value="Chromosome"/>
</dbReference>
<dbReference type="Pfam" id="PF14690">
    <property type="entry name" value="Zn_ribbon_ISL3"/>
    <property type="match status" value="1"/>
</dbReference>
<evidence type="ECO:0000313" key="15">
    <source>
        <dbReference type="EMBL" id="APU46693.1"/>
    </source>
</evidence>
<evidence type="ECO:0000313" key="8">
    <source>
        <dbReference type="EMBL" id="APU45556.1"/>
    </source>
</evidence>
<name>A0A0G9GGT5_LIMFE</name>
<dbReference type="InterPro" id="IPR047951">
    <property type="entry name" value="Transpos_ISL3"/>
</dbReference>
<dbReference type="PATRIC" id="fig|1613.112.peg.146"/>
<dbReference type="PANTHER" id="PTHR33498:SF1">
    <property type="entry name" value="TRANSPOSASE FOR INSERTION SEQUENCE ELEMENT IS1557"/>
    <property type="match status" value="1"/>
</dbReference>
<dbReference type="EMBL" id="CP019030">
    <property type="protein sequence ID" value="APU46793.1"/>
    <property type="molecule type" value="Genomic_DNA"/>
</dbReference>
<dbReference type="NCBIfam" id="NF033550">
    <property type="entry name" value="transpos_ISL3"/>
    <property type="match status" value="1"/>
</dbReference>
<dbReference type="Proteomes" id="UP000185427">
    <property type="component" value="Chromosome"/>
</dbReference>
<evidence type="ECO:0000313" key="22">
    <source>
        <dbReference type="Proteomes" id="UP000185427"/>
    </source>
</evidence>
<evidence type="ECO:0000313" key="17">
    <source>
        <dbReference type="EMBL" id="APU46814.1"/>
    </source>
</evidence>
<dbReference type="EMBL" id="CP019030">
    <property type="protein sequence ID" value="APU45888.1"/>
    <property type="molecule type" value="Genomic_DNA"/>
</dbReference>
<dbReference type="EMBL" id="CP019030">
    <property type="protein sequence ID" value="APU46693.1"/>
    <property type="molecule type" value="Genomic_DNA"/>
</dbReference>
<dbReference type="RefSeq" id="WP_042513914.1">
    <property type="nucleotide sequence ID" value="NZ_AP024320.1"/>
</dbReference>
<dbReference type="EMBL" id="CP017151">
    <property type="protein sequence ID" value="AOR73616.1"/>
    <property type="molecule type" value="Genomic_DNA"/>
</dbReference>
<feature type="domain" description="Transposase IS204/IS1001/IS1096/IS1165 DDE" evidence="1">
    <location>
        <begin position="160"/>
        <end position="406"/>
    </location>
</feature>
<evidence type="ECO:0000313" key="4">
    <source>
        <dbReference type="EMBL" id="AOR74278.1"/>
    </source>
</evidence>
<dbReference type="EMBL" id="CP019030">
    <property type="protein sequence ID" value="APU45781.1"/>
    <property type="molecule type" value="Genomic_DNA"/>
</dbReference>
<reference evidence="5 22" key="2">
    <citation type="submission" date="2016-12" db="EMBL/GenBank/DDBJ databases">
        <title>Complete Genome Sequence of Lactobacillus fermentum Strain SNUV175, a Probiotic for Treatment of Bacterial Vaginosis.</title>
        <authorList>
            <person name="Lee S."/>
            <person name="You H.J."/>
            <person name="Kwon B."/>
            <person name="Ko G."/>
        </authorList>
    </citation>
    <scope>NUCLEOTIDE SEQUENCE [LARGE SCALE GENOMIC DNA]</scope>
    <source>
        <strain evidence="5 22">SNUV175</strain>
    </source>
</reference>
<reference evidence="4 21" key="1">
    <citation type="submission" date="2016-09" db="EMBL/GenBank/DDBJ databases">
        <title>Genome Sequence of the Lactobacillus fermentum strain NCC2970 (CNCM I-5068).</title>
        <authorList>
            <person name="Barretto C."/>
            <person name="Ngom-Bru C."/>
            <person name="Genevaz A."/>
            <person name="Fournier C."/>
            <person name="Moine D."/>
            <person name="Kassam M."/>
            <person name="Iltis A."/>
            <person name="Sagory-Zalkind P."/>
            <person name="Faucherand G."/>
            <person name="Descombes P."/>
            <person name="Duboux S."/>
        </authorList>
    </citation>
    <scope>NUCLEOTIDE SEQUENCE [LARGE SCALE GENOMIC DNA]</scope>
    <source>
        <strain evidence="4 21">NCC2970</strain>
    </source>
</reference>
<dbReference type="EMBL" id="CP019030">
    <property type="protein sequence ID" value="APU46814.1"/>
    <property type="molecule type" value="Genomic_DNA"/>
</dbReference>
<evidence type="ECO:0000313" key="5">
    <source>
        <dbReference type="EMBL" id="APU45040.1"/>
    </source>
</evidence>
<evidence type="ECO:0000259" key="2">
    <source>
        <dbReference type="Pfam" id="PF14690"/>
    </source>
</evidence>
<dbReference type="EMBL" id="CP019030">
    <property type="protein sequence ID" value="APU46318.1"/>
    <property type="molecule type" value="Genomic_DNA"/>
</dbReference>
<dbReference type="EMBL" id="CP019030">
    <property type="protein sequence ID" value="APU46526.1"/>
    <property type="molecule type" value="Genomic_DNA"/>
</dbReference>
<dbReference type="EMBL" id="CP017151">
    <property type="protein sequence ID" value="AOR74278.1"/>
    <property type="molecule type" value="Genomic_DNA"/>
</dbReference>